<accession>A0A6D2J9G3</accession>
<keyword evidence="1" id="KW-0732">Signal</keyword>
<evidence type="ECO:0008006" key="4">
    <source>
        <dbReference type="Google" id="ProtNLM"/>
    </source>
</evidence>
<dbReference type="Proteomes" id="UP000467841">
    <property type="component" value="Unassembled WGS sequence"/>
</dbReference>
<organism evidence="2 3">
    <name type="scientific">Microthlaspi erraticum</name>
    <dbReference type="NCBI Taxonomy" id="1685480"/>
    <lineage>
        <taxon>Eukaryota</taxon>
        <taxon>Viridiplantae</taxon>
        <taxon>Streptophyta</taxon>
        <taxon>Embryophyta</taxon>
        <taxon>Tracheophyta</taxon>
        <taxon>Spermatophyta</taxon>
        <taxon>Magnoliopsida</taxon>
        <taxon>eudicotyledons</taxon>
        <taxon>Gunneridae</taxon>
        <taxon>Pentapetalae</taxon>
        <taxon>rosids</taxon>
        <taxon>malvids</taxon>
        <taxon>Brassicales</taxon>
        <taxon>Brassicaceae</taxon>
        <taxon>Coluteocarpeae</taxon>
        <taxon>Microthlaspi</taxon>
    </lineage>
</organism>
<dbReference type="PANTHER" id="PTHR34458:SF24">
    <property type="entry name" value="(RAPE) HYPOTHETICAL PROTEIN"/>
    <property type="match status" value="1"/>
</dbReference>
<feature type="signal peptide" evidence="1">
    <location>
        <begin position="1"/>
        <end position="24"/>
    </location>
</feature>
<evidence type="ECO:0000313" key="2">
    <source>
        <dbReference type="EMBL" id="CAA7036420.1"/>
    </source>
</evidence>
<evidence type="ECO:0000256" key="1">
    <source>
        <dbReference type="SAM" id="SignalP"/>
    </source>
</evidence>
<proteinExistence type="predicted"/>
<comment type="caution">
    <text evidence="2">The sequence shown here is derived from an EMBL/GenBank/DDBJ whole genome shotgun (WGS) entry which is preliminary data.</text>
</comment>
<dbReference type="EMBL" id="CACVBM020001163">
    <property type="protein sequence ID" value="CAA7036420.1"/>
    <property type="molecule type" value="Genomic_DNA"/>
</dbReference>
<dbReference type="InterPro" id="IPR040404">
    <property type="entry name" value="Phylloplanin-like"/>
</dbReference>
<sequence>MARSNVYLIYILLIMASLSPPSHGFSFAGLKIGRIVIEGVVYCNLDGNSQGAPVSNATILLQCCGSTTSLAQAVTNPNGTFTIVLNVLETLLFSESLCLFSLNLPAGNCILPVPDGVLSATFILSATFTLLKILLTNTTNIAVFLAGPFLDGIF</sequence>
<reference evidence="2" key="1">
    <citation type="submission" date="2020-01" db="EMBL/GenBank/DDBJ databases">
        <authorList>
            <person name="Mishra B."/>
        </authorList>
    </citation>
    <scope>NUCLEOTIDE SEQUENCE [LARGE SCALE GENOMIC DNA]</scope>
</reference>
<feature type="chain" id="PRO_5025488368" description="Pollen Ole e 1 allergen and extensin family protein" evidence="1">
    <location>
        <begin position="25"/>
        <end position="154"/>
    </location>
</feature>
<protein>
    <recommendedName>
        <fullName evidence="4">Pollen Ole e 1 allergen and extensin family protein</fullName>
    </recommendedName>
</protein>
<name>A0A6D2J9G3_9BRAS</name>
<dbReference type="AlphaFoldDB" id="A0A6D2J9G3"/>
<dbReference type="PANTHER" id="PTHR34458">
    <property type="entry name" value="POLLEN OLE E 1 ALLERGEN AND EXTENSIN FAMILY PROTEIN-RELATED"/>
    <property type="match status" value="1"/>
</dbReference>
<gene>
    <name evidence="2" type="ORF">MERR_LOCUS23655</name>
</gene>
<keyword evidence="3" id="KW-1185">Reference proteome</keyword>
<evidence type="ECO:0000313" key="3">
    <source>
        <dbReference type="Proteomes" id="UP000467841"/>
    </source>
</evidence>